<proteinExistence type="predicted"/>
<dbReference type="AlphaFoldDB" id="A0AA40S7P9"/>
<evidence type="ECO:0000313" key="3">
    <source>
        <dbReference type="Proteomes" id="UP000543554"/>
    </source>
</evidence>
<feature type="region of interest" description="Disordered" evidence="1">
    <location>
        <begin position="70"/>
        <end position="153"/>
    </location>
</feature>
<keyword evidence="3" id="KW-1185">Reference proteome</keyword>
<organism evidence="2 3">
    <name type="scientific">Methylorubrum thiocyanatum</name>
    <dbReference type="NCBI Taxonomy" id="47958"/>
    <lineage>
        <taxon>Bacteria</taxon>
        <taxon>Pseudomonadati</taxon>
        <taxon>Pseudomonadota</taxon>
        <taxon>Alphaproteobacteria</taxon>
        <taxon>Hyphomicrobiales</taxon>
        <taxon>Methylobacteriaceae</taxon>
        <taxon>Methylorubrum</taxon>
    </lineage>
</organism>
<evidence type="ECO:0008006" key="4">
    <source>
        <dbReference type="Google" id="ProtNLM"/>
    </source>
</evidence>
<accession>A0AA40S7P9</accession>
<dbReference type="EMBL" id="JACJIB010000014">
    <property type="protein sequence ID" value="MBA8916086.1"/>
    <property type="molecule type" value="Genomic_DNA"/>
</dbReference>
<name>A0AA40S7P9_9HYPH</name>
<feature type="compositionally biased region" description="Low complexity" evidence="1">
    <location>
        <begin position="70"/>
        <end position="103"/>
    </location>
</feature>
<sequence>MAPTLDAIRPLGTGRRGRPRERSDKAYDAKARRQECRTRGIVLRIARKGIENSQKLGRHRWSWSGLTLGSTASAACPSATSAEPTSTTPSQASPPASSPSTKSDGSVRRSKSSMHTTASVAVRPNAPLRLLQKAITRRPSVRPRRGRRGRRRT</sequence>
<dbReference type="Proteomes" id="UP000543554">
    <property type="component" value="Unassembled WGS sequence"/>
</dbReference>
<comment type="caution">
    <text evidence="2">The sequence shown here is derived from an EMBL/GenBank/DDBJ whole genome shotgun (WGS) entry which is preliminary data.</text>
</comment>
<evidence type="ECO:0000256" key="1">
    <source>
        <dbReference type="SAM" id="MobiDB-lite"/>
    </source>
</evidence>
<reference evidence="2 3" key="1">
    <citation type="submission" date="2020-08" db="EMBL/GenBank/DDBJ databases">
        <title>Genomic Encyclopedia of Type Strains, Phase IV (KMG-IV): sequencing the most valuable type-strain genomes for metagenomic binning, comparative biology and taxonomic classification.</title>
        <authorList>
            <person name="Goeker M."/>
        </authorList>
    </citation>
    <scope>NUCLEOTIDE SEQUENCE [LARGE SCALE GENOMIC DNA]</scope>
    <source>
        <strain evidence="2 3">DSM 11490</strain>
    </source>
</reference>
<protein>
    <recommendedName>
        <fullName evidence="4">Transposase</fullName>
    </recommendedName>
</protein>
<evidence type="ECO:0000313" key="2">
    <source>
        <dbReference type="EMBL" id="MBA8916086.1"/>
    </source>
</evidence>
<feature type="compositionally biased region" description="Basic residues" evidence="1">
    <location>
        <begin position="135"/>
        <end position="153"/>
    </location>
</feature>
<gene>
    <name evidence="2" type="ORF">HNR51_005205</name>
</gene>
<feature type="compositionally biased region" description="Basic and acidic residues" evidence="1">
    <location>
        <begin position="20"/>
        <end position="34"/>
    </location>
</feature>
<feature type="region of interest" description="Disordered" evidence="1">
    <location>
        <begin position="1"/>
        <end position="34"/>
    </location>
</feature>